<dbReference type="FunCoup" id="A0A804LWV6">
    <property type="interactions" value="892"/>
</dbReference>
<evidence type="ECO:0000256" key="5">
    <source>
        <dbReference type="SAM" id="MobiDB-lite"/>
    </source>
</evidence>
<evidence type="ECO:0000259" key="6">
    <source>
        <dbReference type="PROSITE" id="PS50089"/>
    </source>
</evidence>
<feature type="domain" description="RING-type" evidence="6">
    <location>
        <begin position="369"/>
        <end position="414"/>
    </location>
</feature>
<dbReference type="GO" id="GO:0008270">
    <property type="term" value="F:zinc ion binding"/>
    <property type="evidence" value="ECO:0007669"/>
    <property type="project" value="UniProtKB-KW"/>
</dbReference>
<dbReference type="PROSITE" id="PS50172">
    <property type="entry name" value="BRCT"/>
    <property type="match status" value="1"/>
</dbReference>
<reference evidence="8" key="3">
    <citation type="submission" date="2021-05" db="UniProtKB">
        <authorList>
            <consortium name="EnsemblPlants"/>
        </authorList>
    </citation>
    <scope>IDENTIFICATION</scope>
    <source>
        <strain evidence="8">cv. B73</strain>
    </source>
</reference>
<dbReference type="GO" id="GO:0004842">
    <property type="term" value="F:ubiquitin-protein transferase activity"/>
    <property type="evidence" value="ECO:0000318"/>
    <property type="project" value="GO_Central"/>
</dbReference>
<dbReference type="GO" id="GO:0035825">
    <property type="term" value="P:homologous recombination"/>
    <property type="evidence" value="ECO:0000318"/>
    <property type="project" value="GO_Central"/>
</dbReference>
<feature type="domain" description="BRCT" evidence="7">
    <location>
        <begin position="1"/>
        <end position="89"/>
    </location>
</feature>
<dbReference type="PROSITE" id="PS00518">
    <property type="entry name" value="ZF_RING_1"/>
    <property type="match status" value="1"/>
</dbReference>
<organism evidence="8 9">
    <name type="scientific">Zea mays</name>
    <name type="common">Maize</name>
    <dbReference type="NCBI Taxonomy" id="4577"/>
    <lineage>
        <taxon>Eukaryota</taxon>
        <taxon>Viridiplantae</taxon>
        <taxon>Streptophyta</taxon>
        <taxon>Embryophyta</taxon>
        <taxon>Tracheophyta</taxon>
        <taxon>Spermatophyta</taxon>
        <taxon>Magnoliopsida</taxon>
        <taxon>Liliopsida</taxon>
        <taxon>Poales</taxon>
        <taxon>Poaceae</taxon>
        <taxon>PACMAD clade</taxon>
        <taxon>Panicoideae</taxon>
        <taxon>Andropogonodae</taxon>
        <taxon>Andropogoneae</taxon>
        <taxon>Tripsacinae</taxon>
        <taxon>Zea</taxon>
    </lineage>
</organism>
<evidence type="ECO:0000256" key="2">
    <source>
        <dbReference type="ARBA" id="ARBA00022771"/>
    </source>
</evidence>
<proteinExistence type="predicted"/>
<dbReference type="PROSITE" id="PS50089">
    <property type="entry name" value="ZF_RING_2"/>
    <property type="match status" value="1"/>
</dbReference>
<dbReference type="SUPFAM" id="SSF52113">
    <property type="entry name" value="BRCT domain"/>
    <property type="match status" value="1"/>
</dbReference>
<accession>A0A804LWV6</accession>
<dbReference type="InterPro" id="IPR013083">
    <property type="entry name" value="Znf_RING/FYVE/PHD"/>
</dbReference>
<reference evidence="8" key="2">
    <citation type="submission" date="2019-07" db="EMBL/GenBank/DDBJ databases">
        <authorList>
            <person name="Seetharam A."/>
            <person name="Woodhouse M."/>
            <person name="Cannon E."/>
        </authorList>
    </citation>
    <scope>NUCLEOTIDE SEQUENCE [LARGE SCALE GENOMIC DNA]</scope>
    <source>
        <strain evidence="8">cv. B73</strain>
    </source>
</reference>
<dbReference type="EnsemblPlants" id="Zm00001eb042310_T002">
    <property type="protein sequence ID" value="Zm00001eb042310_P002"/>
    <property type="gene ID" value="Zm00001eb042310"/>
</dbReference>
<evidence type="ECO:0000313" key="8">
    <source>
        <dbReference type="EnsemblPlants" id="Zm00001eb042310_P002"/>
    </source>
</evidence>
<dbReference type="PANTHER" id="PTHR47776">
    <property type="entry name" value="F5A8.9 PROTEIN"/>
    <property type="match status" value="1"/>
</dbReference>
<reference evidence="9" key="1">
    <citation type="submission" date="2015-12" db="EMBL/GenBank/DDBJ databases">
        <title>Update maize B73 reference genome by single molecule sequencing technologies.</title>
        <authorList>
            <consortium name="Maize Genome Sequencing Project"/>
            <person name="Ware D."/>
        </authorList>
    </citation>
    <scope>NUCLEOTIDE SEQUENCE [LARGE SCALE GENOMIC DNA]</scope>
    <source>
        <strain evidence="9">cv. B73</strain>
    </source>
</reference>
<keyword evidence="1" id="KW-0479">Metal-binding</keyword>
<evidence type="ECO:0000313" key="9">
    <source>
        <dbReference type="Proteomes" id="UP000007305"/>
    </source>
</evidence>
<dbReference type="PANTHER" id="PTHR47776:SF2">
    <property type="entry name" value="RING-TYPE E3 UBIQUITIN TRANSFERASE BRCA1"/>
    <property type="match status" value="1"/>
</dbReference>
<dbReference type="Proteomes" id="UP000007305">
    <property type="component" value="Chromosome 1"/>
</dbReference>
<dbReference type="InterPro" id="IPR001841">
    <property type="entry name" value="Znf_RING"/>
</dbReference>
<evidence type="ECO:0000256" key="1">
    <source>
        <dbReference type="ARBA" id="ARBA00022723"/>
    </source>
</evidence>
<keyword evidence="3" id="KW-0862">Zinc</keyword>
<dbReference type="InterPro" id="IPR017907">
    <property type="entry name" value="Znf_RING_CS"/>
</dbReference>
<keyword evidence="9" id="KW-1185">Reference proteome</keyword>
<name>A0A804LWV6_MAIZE</name>
<feature type="region of interest" description="Disordered" evidence="5">
    <location>
        <begin position="156"/>
        <end position="187"/>
    </location>
</feature>
<dbReference type="SMART" id="SM00292">
    <property type="entry name" value="BRCT"/>
    <property type="match status" value="1"/>
</dbReference>
<dbReference type="Gene3D" id="3.40.50.10190">
    <property type="entry name" value="BRCT domain"/>
    <property type="match status" value="1"/>
</dbReference>
<dbReference type="Pfam" id="PF12738">
    <property type="entry name" value="PTCB-BRCT"/>
    <property type="match status" value="1"/>
</dbReference>
<dbReference type="InParanoid" id="A0A804LWV6"/>
<dbReference type="Gene3D" id="3.30.40.10">
    <property type="entry name" value="Zinc/RING finger domain, C3HC4 (zinc finger)"/>
    <property type="match status" value="1"/>
</dbReference>
<evidence type="ECO:0000256" key="4">
    <source>
        <dbReference type="PROSITE-ProRule" id="PRU00175"/>
    </source>
</evidence>
<dbReference type="Gramene" id="Zm00001eb042310_T002">
    <property type="protein sequence ID" value="Zm00001eb042310_P002"/>
    <property type="gene ID" value="Zm00001eb042310"/>
</dbReference>
<feature type="compositionally biased region" description="Basic and acidic residues" evidence="5">
    <location>
        <begin position="161"/>
        <end position="171"/>
    </location>
</feature>
<evidence type="ECO:0008006" key="10">
    <source>
        <dbReference type="Google" id="ProtNLM"/>
    </source>
</evidence>
<sequence length="576" mass="65120">MPIDGMVSVVATVSGYHGDERHRLVNLIAETGASYVGSMSRSITHLVCWRLEGKKYDIARRLGTLVVSHWWFTECLREGRRLPVDSYLMVSGEEAGPVPELPTRSRTQGKKSAIMEDRVFQELPDDFWDTPLARTSYKVKFDDSDSDFESALLKENSVGDGDSKKNRSSDVKKRKRMKHVNTSTDRNVLNSQDNVSSVMERHFLHLSSHTTSKSTSKQKENLSHLLHNEVPIRMGERNDLTENFENDSLSDSFSEPQISDTLCVEAQRKFTKTSAPSSSLRQSTMDSLYEFGETSRHEPAGKKEQDNVELRKTSRSFLPFDMSGQEPPFCTQEQVDKCSFGTLADDEMGYDNKPMEKSSNLERQTELSCVICWTDFSSTRGILPCGHRFCYSCIQGWSDCLASRGKVSTCPLCKASFTWISKVDEAGTLDQKVYSQTIPCEASTDVFVLGSEGYDFSGPTSGQGACYQCHFREPEELLLSCHVCRSLCWRFCLLAFFFFSPRSSPYIGKTFGLPYDIASKPQIHPPQACSLPQWCYPENVEFVCLCLSYHTSLYQGEPLHASIIHFLMQSHPNMFL</sequence>
<evidence type="ECO:0000259" key="7">
    <source>
        <dbReference type="PROSITE" id="PS50172"/>
    </source>
</evidence>
<dbReference type="AlphaFoldDB" id="A0A804LWV6"/>
<protein>
    <recommendedName>
        <fullName evidence="10">Zinc finger (C3HC4-type RING finger) family protein / BRCT domain-containing protein</fullName>
    </recommendedName>
</protein>
<dbReference type="Pfam" id="PF13639">
    <property type="entry name" value="zf-RING_2"/>
    <property type="match status" value="1"/>
</dbReference>
<dbReference type="InterPro" id="IPR001357">
    <property type="entry name" value="BRCT_dom"/>
</dbReference>
<dbReference type="SUPFAM" id="SSF57850">
    <property type="entry name" value="RING/U-box"/>
    <property type="match status" value="1"/>
</dbReference>
<dbReference type="InterPro" id="IPR036420">
    <property type="entry name" value="BRCT_dom_sf"/>
</dbReference>
<dbReference type="GO" id="GO:0005634">
    <property type="term" value="C:nucleus"/>
    <property type="evidence" value="ECO:0000318"/>
    <property type="project" value="GO_Central"/>
</dbReference>
<evidence type="ECO:0000256" key="3">
    <source>
        <dbReference type="ARBA" id="ARBA00022833"/>
    </source>
</evidence>
<dbReference type="SMART" id="SM00184">
    <property type="entry name" value="RING"/>
    <property type="match status" value="1"/>
</dbReference>
<keyword evidence="2 4" id="KW-0863">Zinc-finger</keyword>